<name>A0ABX7BGJ6_9PROT</name>
<dbReference type="SUPFAM" id="SSF47413">
    <property type="entry name" value="lambda repressor-like DNA-binding domains"/>
    <property type="match status" value="1"/>
</dbReference>
<evidence type="ECO:0000313" key="2">
    <source>
        <dbReference type="EMBL" id="QQP93505.1"/>
    </source>
</evidence>
<evidence type="ECO:0000259" key="1">
    <source>
        <dbReference type="PROSITE" id="PS50943"/>
    </source>
</evidence>
<dbReference type="Proteomes" id="UP000595197">
    <property type="component" value="Plasmid pTT6-2"/>
</dbReference>
<proteinExistence type="predicted"/>
<feature type="domain" description="HTH cro/C1-type" evidence="1">
    <location>
        <begin position="43"/>
        <end position="97"/>
    </location>
</feature>
<keyword evidence="2" id="KW-0614">Plasmid</keyword>
<dbReference type="PROSITE" id="PS50943">
    <property type="entry name" value="HTH_CROC1"/>
    <property type="match status" value="1"/>
</dbReference>
<keyword evidence="3" id="KW-1185">Reference proteome</keyword>
<protein>
    <submittedName>
        <fullName evidence="2">Helix-turn-helix transcriptional regulator</fullName>
    </submittedName>
</protein>
<organism evidence="2 3">
    <name type="scientific">Skermanella cutis</name>
    <dbReference type="NCBI Taxonomy" id="2775420"/>
    <lineage>
        <taxon>Bacteria</taxon>
        <taxon>Pseudomonadati</taxon>
        <taxon>Pseudomonadota</taxon>
        <taxon>Alphaproteobacteria</taxon>
        <taxon>Rhodospirillales</taxon>
        <taxon>Azospirillaceae</taxon>
        <taxon>Skermanella</taxon>
    </lineage>
</organism>
<evidence type="ECO:0000313" key="3">
    <source>
        <dbReference type="Proteomes" id="UP000595197"/>
    </source>
</evidence>
<dbReference type="CDD" id="cd00093">
    <property type="entry name" value="HTH_XRE"/>
    <property type="match status" value="1"/>
</dbReference>
<sequence>MNDAQDQVDLADADVVKTRLAAGETEVFSFDVAERMLDGEHPVVVLREHRRFTIRELAEVAGVSPSHLSGIESGKTPGSSDVMARIAAALRVPSDLLAER</sequence>
<dbReference type="SMART" id="SM00530">
    <property type="entry name" value="HTH_XRE"/>
    <property type="match status" value="1"/>
</dbReference>
<dbReference type="Gene3D" id="1.10.260.40">
    <property type="entry name" value="lambda repressor-like DNA-binding domains"/>
    <property type="match status" value="1"/>
</dbReference>
<accession>A0ABX7BGJ6</accession>
<dbReference type="RefSeq" id="WP_201083116.1">
    <property type="nucleotide sequence ID" value="NZ_CP067422.1"/>
</dbReference>
<dbReference type="EMBL" id="CP067422">
    <property type="protein sequence ID" value="QQP93505.1"/>
    <property type="molecule type" value="Genomic_DNA"/>
</dbReference>
<dbReference type="InterPro" id="IPR010982">
    <property type="entry name" value="Lambda_DNA-bd_dom_sf"/>
</dbReference>
<dbReference type="Pfam" id="PF13560">
    <property type="entry name" value="HTH_31"/>
    <property type="match status" value="1"/>
</dbReference>
<gene>
    <name evidence="2" type="ORF">IGS68_33325</name>
</gene>
<geneLocation type="plasmid" evidence="2 3">
    <name>pTT6-2</name>
</geneLocation>
<dbReference type="InterPro" id="IPR001387">
    <property type="entry name" value="Cro/C1-type_HTH"/>
</dbReference>
<reference evidence="2" key="1">
    <citation type="submission" date="2021-02" db="EMBL/GenBank/DDBJ databases">
        <title>Skermanella TT6 skin isolate.</title>
        <authorList>
            <person name="Lee K."/>
            <person name="Ganzorig M."/>
        </authorList>
    </citation>
    <scope>NUCLEOTIDE SEQUENCE</scope>
    <source>
        <strain evidence="2">TT6</strain>
    </source>
</reference>